<evidence type="ECO:0000313" key="3">
    <source>
        <dbReference type="EMBL" id="GAA1771970.1"/>
    </source>
</evidence>
<reference evidence="4" key="1">
    <citation type="journal article" date="2019" name="Int. J. Syst. Evol. Microbiol.">
        <title>The Global Catalogue of Microorganisms (GCM) 10K type strain sequencing project: providing services to taxonomists for standard genome sequencing and annotation.</title>
        <authorList>
            <consortium name="The Broad Institute Genomics Platform"/>
            <consortium name="The Broad Institute Genome Sequencing Center for Infectious Disease"/>
            <person name="Wu L."/>
            <person name="Ma J."/>
        </authorList>
    </citation>
    <scope>NUCLEOTIDE SEQUENCE [LARGE SCALE GENOMIC DNA]</scope>
    <source>
        <strain evidence="4">JCM 14319</strain>
    </source>
</reference>
<proteinExistence type="predicted"/>
<dbReference type="PANTHER" id="PTHR34404:SF2">
    <property type="entry name" value="CONSERVED SERINE RICH PROTEIN"/>
    <property type="match status" value="1"/>
</dbReference>
<feature type="region of interest" description="Disordered" evidence="1">
    <location>
        <begin position="49"/>
        <end position="116"/>
    </location>
</feature>
<gene>
    <name evidence="3" type="ORF">GCM10009747_37120</name>
</gene>
<evidence type="ECO:0000259" key="2">
    <source>
        <dbReference type="SMART" id="SM00834"/>
    </source>
</evidence>
<protein>
    <recommendedName>
        <fullName evidence="2">Putative regulatory protein FmdB zinc ribbon domain-containing protein</fullName>
    </recommendedName>
</protein>
<evidence type="ECO:0000313" key="4">
    <source>
        <dbReference type="Proteomes" id="UP001500506"/>
    </source>
</evidence>
<dbReference type="SMART" id="SM00834">
    <property type="entry name" value="CxxC_CXXC_SSSS"/>
    <property type="match status" value="1"/>
</dbReference>
<comment type="caution">
    <text evidence="3">The sequence shown here is derived from an EMBL/GenBank/DDBJ whole genome shotgun (WGS) entry which is preliminary data.</text>
</comment>
<dbReference type="InterPro" id="IPR013429">
    <property type="entry name" value="Regulatory_FmdB_Zinc_ribbon"/>
</dbReference>
<dbReference type="PANTHER" id="PTHR34404">
    <property type="entry name" value="REGULATORY PROTEIN, FMDB FAMILY"/>
    <property type="match status" value="1"/>
</dbReference>
<evidence type="ECO:0000256" key="1">
    <source>
        <dbReference type="SAM" id="MobiDB-lite"/>
    </source>
</evidence>
<dbReference type="EMBL" id="BAAANH010000010">
    <property type="protein sequence ID" value="GAA1771970.1"/>
    <property type="molecule type" value="Genomic_DNA"/>
</dbReference>
<name>A0ABP4XA57_9MICO</name>
<keyword evidence="4" id="KW-1185">Reference proteome</keyword>
<feature type="compositionally biased region" description="Low complexity" evidence="1">
    <location>
        <begin position="97"/>
        <end position="116"/>
    </location>
</feature>
<dbReference type="Proteomes" id="UP001500506">
    <property type="component" value="Unassembled WGS sequence"/>
</dbReference>
<accession>A0ABP4XA57</accession>
<dbReference type="RefSeq" id="WP_232499817.1">
    <property type="nucleotide sequence ID" value="NZ_BAAANH010000010.1"/>
</dbReference>
<dbReference type="Pfam" id="PF09723">
    <property type="entry name" value="Zn_ribbon_8"/>
    <property type="match status" value="1"/>
</dbReference>
<feature type="domain" description="Putative regulatory protein FmdB zinc ribbon" evidence="2">
    <location>
        <begin position="1"/>
        <end position="41"/>
    </location>
</feature>
<dbReference type="NCBIfam" id="TIGR02605">
    <property type="entry name" value="CxxC_CxxC_SSSS"/>
    <property type="match status" value="1"/>
</dbReference>
<organism evidence="3 4">
    <name type="scientific">Agromyces humatus</name>
    <dbReference type="NCBI Taxonomy" id="279573"/>
    <lineage>
        <taxon>Bacteria</taxon>
        <taxon>Bacillati</taxon>
        <taxon>Actinomycetota</taxon>
        <taxon>Actinomycetes</taxon>
        <taxon>Micrococcales</taxon>
        <taxon>Microbacteriaceae</taxon>
        <taxon>Agromyces</taxon>
    </lineage>
</organism>
<feature type="compositionally biased region" description="Gly residues" evidence="1">
    <location>
        <begin position="68"/>
        <end position="96"/>
    </location>
</feature>
<sequence>MPTYSYRCTECDNAFDIHQAFTDDSLTVCDVCGGKLRKLFNTIGVTFNGSGFYRTDSRGDSGSSKPESGGGASGSGSSGSGSSGSGSSGPGSGGASSGATSASSSPSKGGSSTNVS</sequence>